<dbReference type="KEGG" id="sgl:SG2281"/>
<sequence>MLMPLCCERYAPCRRGNEYQQLICTVYPCSGHTLRMTNPNLNAEETSLAALAGELRISLGKLVRRLHEQTPANDFTSAQKSMLLRLDRDGPATVSALAWAESVRPQSMRSTVVALQAHRSAKNNWLHGALETQPSAAEQAQLAAAVRLLKRLADY</sequence>
<dbReference type="EMBL" id="AP008232">
    <property type="protein sequence ID" value="BAE75556.1"/>
    <property type="molecule type" value="Genomic_DNA"/>
</dbReference>
<protein>
    <submittedName>
        <fullName evidence="1">Uncharacterized protein</fullName>
    </submittedName>
</protein>
<dbReference type="STRING" id="343509.SG2281"/>
<proteinExistence type="predicted"/>
<evidence type="ECO:0000313" key="2">
    <source>
        <dbReference type="Proteomes" id="UP000001932"/>
    </source>
</evidence>
<evidence type="ECO:0000313" key="1">
    <source>
        <dbReference type="EMBL" id="BAE75556.1"/>
    </source>
</evidence>
<dbReference type="eggNOG" id="COG1846">
    <property type="taxonomic scope" value="Bacteria"/>
</dbReference>
<accession>Q2NQL9</accession>
<dbReference type="Proteomes" id="UP000001932">
    <property type="component" value="Chromosome"/>
</dbReference>
<gene>
    <name evidence="1" type="ordered locus">SG2281</name>
</gene>
<dbReference type="InterPro" id="IPR036388">
    <property type="entry name" value="WH-like_DNA-bd_sf"/>
</dbReference>
<name>Q2NQL9_SODGM</name>
<dbReference type="InterPro" id="IPR052526">
    <property type="entry name" value="HTH-type_Bedaq_tolerance"/>
</dbReference>
<reference evidence="1 2" key="1">
    <citation type="journal article" date="2006" name="Genome Res.">
        <title>Massive genome erosion and functional adaptations provide insights into the symbiotic lifestyle of Sodalis glossinidius in the tsetse host.</title>
        <authorList>
            <person name="Toh H."/>
            <person name="Weiss B.L."/>
            <person name="Perkin S.A.H."/>
            <person name="Yamashita A."/>
            <person name="Oshima K."/>
            <person name="Hattori M."/>
            <person name="Aksoy S."/>
        </authorList>
    </citation>
    <scope>NUCLEOTIDE SEQUENCE [LARGE SCALE GENOMIC DNA]</scope>
    <source>
        <strain evidence="2">morsitans</strain>
    </source>
</reference>
<dbReference type="AlphaFoldDB" id="Q2NQL9"/>
<dbReference type="PANTHER" id="PTHR39515:SF2">
    <property type="entry name" value="HTH-TYPE TRANSCRIPTIONAL REGULATOR RV0880"/>
    <property type="match status" value="1"/>
</dbReference>
<dbReference type="Gene3D" id="1.10.10.10">
    <property type="entry name" value="Winged helix-like DNA-binding domain superfamily/Winged helix DNA-binding domain"/>
    <property type="match status" value="1"/>
</dbReference>
<dbReference type="HOGENOM" id="CLU_083287_15_1_6"/>
<dbReference type="PANTHER" id="PTHR39515">
    <property type="entry name" value="CONSERVED PROTEIN"/>
    <property type="match status" value="1"/>
</dbReference>
<keyword evidence="2" id="KW-1185">Reference proteome</keyword>
<dbReference type="Gene3D" id="1.10.287.100">
    <property type="match status" value="1"/>
</dbReference>
<organism evidence="1 2">
    <name type="scientific">Sodalis glossinidius (strain morsitans)</name>
    <dbReference type="NCBI Taxonomy" id="343509"/>
    <lineage>
        <taxon>Bacteria</taxon>
        <taxon>Pseudomonadati</taxon>
        <taxon>Pseudomonadota</taxon>
        <taxon>Gammaproteobacteria</taxon>
        <taxon>Enterobacterales</taxon>
        <taxon>Bruguierivoracaceae</taxon>
        <taxon>Sodalis</taxon>
    </lineage>
</organism>